<comment type="caution">
    <text evidence="1">The sequence shown here is derived from an EMBL/GenBank/DDBJ whole genome shotgun (WGS) entry which is preliminary data.</text>
</comment>
<dbReference type="Pfam" id="PF19686">
    <property type="entry name" value="DUF6188"/>
    <property type="match status" value="1"/>
</dbReference>
<evidence type="ECO:0000313" key="1">
    <source>
        <dbReference type="EMBL" id="ORU99824.1"/>
    </source>
</evidence>
<dbReference type="RefSeq" id="WP_085099038.1">
    <property type="nucleotide sequence ID" value="NZ_AP022603.1"/>
</dbReference>
<evidence type="ECO:0000313" key="2">
    <source>
        <dbReference type="Proteomes" id="UP000193484"/>
    </source>
</evidence>
<accession>A0A1X1R5B4</accession>
<dbReference type="OrthoDB" id="5146786at2"/>
<name>A0A1X1R5B4_MYCFA</name>
<dbReference type="Proteomes" id="UP000193484">
    <property type="component" value="Unassembled WGS sequence"/>
</dbReference>
<dbReference type="EMBL" id="LQOJ01000051">
    <property type="protein sequence ID" value="ORU99824.1"/>
    <property type="molecule type" value="Genomic_DNA"/>
</dbReference>
<dbReference type="InterPro" id="IPR046179">
    <property type="entry name" value="DUF6188"/>
</dbReference>
<protein>
    <submittedName>
        <fullName evidence="1">Uncharacterized protein</fullName>
    </submittedName>
</protein>
<keyword evidence="2" id="KW-1185">Reference proteome</keyword>
<reference evidence="1 2" key="1">
    <citation type="submission" date="2016-01" db="EMBL/GenBank/DDBJ databases">
        <title>The new phylogeny of the genus Mycobacterium.</title>
        <authorList>
            <person name="Tarcisio F."/>
            <person name="Conor M."/>
            <person name="Antonella G."/>
            <person name="Elisabetta G."/>
            <person name="Giulia F.S."/>
            <person name="Sara T."/>
            <person name="Anna F."/>
            <person name="Clotilde B."/>
            <person name="Roberto B."/>
            <person name="Veronica D.S."/>
            <person name="Fabio R."/>
            <person name="Monica P."/>
            <person name="Olivier J."/>
            <person name="Enrico T."/>
            <person name="Nicola S."/>
        </authorList>
    </citation>
    <scope>NUCLEOTIDE SEQUENCE [LARGE SCALE GENOMIC DNA]</scope>
    <source>
        <strain evidence="1 2">DSM 44179</strain>
    </source>
</reference>
<dbReference type="AlphaFoldDB" id="A0A1X1R5B4"/>
<proteinExistence type="predicted"/>
<dbReference type="STRING" id="1793.AWC04_16555"/>
<sequence length="140" mass="15629">MVIPWIEQRTVMRLTLRDGLVLDFEDNNELVIVGPIRLTLPPVGPYPEEQIGIDPRHVAVAEIPLLNLSGAVCTAAACTDDGRLHLEFSRGHRIDVEPTDDTTSWELYGRRHGYLACLPHGRLRVLRHDLPDDQGHPAAS</sequence>
<gene>
    <name evidence="1" type="ORF">AWC04_16555</name>
</gene>
<organism evidence="1 2">
    <name type="scientific">Mycolicibacterium fallax</name>
    <name type="common">Mycobacterium fallax</name>
    <dbReference type="NCBI Taxonomy" id="1793"/>
    <lineage>
        <taxon>Bacteria</taxon>
        <taxon>Bacillati</taxon>
        <taxon>Actinomycetota</taxon>
        <taxon>Actinomycetes</taxon>
        <taxon>Mycobacteriales</taxon>
        <taxon>Mycobacteriaceae</taxon>
        <taxon>Mycolicibacterium</taxon>
    </lineage>
</organism>